<feature type="domain" description="Sulfatase N-terminal" evidence="8">
    <location>
        <begin position="212"/>
        <end position="469"/>
    </location>
</feature>
<evidence type="ECO:0000256" key="1">
    <source>
        <dbReference type="ARBA" id="ARBA00001913"/>
    </source>
</evidence>
<sequence length="730" mass="80524">MSHWSDSTLSSLVFFSAAARRRKWTCFCGIDFLSGATGKRTQETSREGSRSIGPQAAGCPSHSTIAALDNTAQSPCWTPTQPHAQQRRSQCVKEWIISPARTLVYWTVLEHTRAECLELGAQIGSRHLRHVREQQSAMVTVTGGSRRGPESRPRVPVLGVTTLGYLCCLLLVRSETTVVVSKPPGGAAASSNQTTSPSPRQQPSPSPRPPPPHLVFFMVDDQGYRDVGYHGSDIRTPALDQLAAQGVKLENYYVQPICSPSRSQLMTGRYQIHTGLQHSIIRSRQPLCLPRDAPTLPERLQRAGYATHMVGKWHLGFCRRECLPTGRGFHSFLGALTGSGDHFTHQSCDGTEACGFDLHDGDRPAWELRGNYSTQLYTDRVKKILRSHSPHKPLFLYIALQALHTPLQAPAHLLRRYSSLGNGPRRHYAAMLSGVDEAVGEVVRELRARGFYRNSVLVYSSDNGGQPLSGGPLLKRRGAVSRALIHVSDWYPTLLGLAGVPAKDGRLDGHDVWGAISEGLPCPRTEILFNIDPVSRRPGEPAQQRALRRRRGFGIWDTGVRAVLRAGDWKLLTGPMADADWVPPQTLPGAPARWQGLEKRRDLDAKSVWLFNVTADPYERFDLSDTRPEVVRLLMERIAEYNQTSVPPRNPPDDPLADPQLHGGVWTPWLGREGSGGVGGTSASGGVLGGPNRGPLGAYRRGAVRHCKVCRLRALFKRVGFRMQRASLFF</sequence>
<dbReference type="EMBL" id="JBHFQA010000173">
    <property type="protein sequence ID" value="KAL2076631.1"/>
    <property type="molecule type" value="Genomic_DNA"/>
</dbReference>
<evidence type="ECO:0000313" key="10">
    <source>
        <dbReference type="Proteomes" id="UP001591681"/>
    </source>
</evidence>
<proteinExistence type="inferred from homology"/>
<evidence type="ECO:0000313" key="9">
    <source>
        <dbReference type="EMBL" id="KAL2076631.1"/>
    </source>
</evidence>
<evidence type="ECO:0000256" key="2">
    <source>
        <dbReference type="ARBA" id="ARBA00008779"/>
    </source>
</evidence>
<evidence type="ECO:0000256" key="3">
    <source>
        <dbReference type="ARBA" id="ARBA00022723"/>
    </source>
</evidence>
<dbReference type="InterPro" id="IPR047115">
    <property type="entry name" value="ARSB"/>
</dbReference>
<protein>
    <recommendedName>
        <fullName evidence="8">Sulfatase N-terminal domain-containing protein</fullName>
    </recommendedName>
</protein>
<evidence type="ECO:0000259" key="8">
    <source>
        <dbReference type="Pfam" id="PF00884"/>
    </source>
</evidence>
<dbReference type="CDD" id="cd16029">
    <property type="entry name" value="4-S"/>
    <property type="match status" value="1"/>
</dbReference>
<comment type="caution">
    <text evidence="9">The sequence shown here is derived from an EMBL/GenBank/DDBJ whole genome shotgun (WGS) entry which is preliminary data.</text>
</comment>
<comment type="similarity">
    <text evidence="2">Belongs to the sulfatase family.</text>
</comment>
<evidence type="ECO:0000256" key="7">
    <source>
        <dbReference type="SAM" id="MobiDB-lite"/>
    </source>
</evidence>
<evidence type="ECO:0000256" key="6">
    <source>
        <dbReference type="ARBA" id="ARBA00023180"/>
    </source>
</evidence>
<dbReference type="Proteomes" id="UP001591681">
    <property type="component" value="Unassembled WGS sequence"/>
</dbReference>
<dbReference type="Gene3D" id="3.30.1120.10">
    <property type="match status" value="1"/>
</dbReference>
<keyword evidence="3" id="KW-0479">Metal-binding</keyword>
<evidence type="ECO:0000256" key="4">
    <source>
        <dbReference type="ARBA" id="ARBA00022801"/>
    </source>
</evidence>
<dbReference type="Gene3D" id="3.40.720.10">
    <property type="entry name" value="Alkaline Phosphatase, subunit A"/>
    <property type="match status" value="1"/>
</dbReference>
<dbReference type="PANTHER" id="PTHR10342">
    <property type="entry name" value="ARYLSULFATASE"/>
    <property type="match status" value="1"/>
</dbReference>
<keyword evidence="4" id="KW-0378">Hydrolase</keyword>
<organism evidence="9 10">
    <name type="scientific">Coilia grayii</name>
    <name type="common">Gray's grenadier anchovy</name>
    <dbReference type="NCBI Taxonomy" id="363190"/>
    <lineage>
        <taxon>Eukaryota</taxon>
        <taxon>Metazoa</taxon>
        <taxon>Chordata</taxon>
        <taxon>Craniata</taxon>
        <taxon>Vertebrata</taxon>
        <taxon>Euteleostomi</taxon>
        <taxon>Actinopterygii</taxon>
        <taxon>Neopterygii</taxon>
        <taxon>Teleostei</taxon>
        <taxon>Clupei</taxon>
        <taxon>Clupeiformes</taxon>
        <taxon>Clupeoidei</taxon>
        <taxon>Engraulidae</taxon>
        <taxon>Coilinae</taxon>
        <taxon>Coilia</taxon>
    </lineage>
</organism>
<dbReference type="PROSITE" id="PS00523">
    <property type="entry name" value="SULFATASE_1"/>
    <property type="match status" value="1"/>
</dbReference>
<evidence type="ECO:0000256" key="5">
    <source>
        <dbReference type="ARBA" id="ARBA00022837"/>
    </source>
</evidence>
<dbReference type="SUPFAM" id="SSF53649">
    <property type="entry name" value="Alkaline phosphatase-like"/>
    <property type="match status" value="1"/>
</dbReference>
<reference evidence="9 10" key="1">
    <citation type="submission" date="2024-09" db="EMBL/GenBank/DDBJ databases">
        <title>A chromosome-level genome assembly of Gray's grenadier anchovy, Coilia grayii.</title>
        <authorList>
            <person name="Fu Z."/>
        </authorList>
    </citation>
    <scope>NUCLEOTIDE SEQUENCE [LARGE SCALE GENOMIC DNA]</scope>
    <source>
        <strain evidence="9">G4</strain>
        <tissue evidence="9">Muscle</tissue>
    </source>
</reference>
<dbReference type="InterPro" id="IPR017850">
    <property type="entry name" value="Alkaline_phosphatase_core_sf"/>
</dbReference>
<dbReference type="PROSITE" id="PS00149">
    <property type="entry name" value="SULFATASE_2"/>
    <property type="match status" value="1"/>
</dbReference>
<dbReference type="PANTHER" id="PTHR10342:SF267">
    <property type="entry name" value="ARYLSULFATASE I-LIKE"/>
    <property type="match status" value="1"/>
</dbReference>
<keyword evidence="6" id="KW-0325">Glycoprotein</keyword>
<accession>A0ABD1INR7</accession>
<dbReference type="InterPro" id="IPR024607">
    <property type="entry name" value="Sulfatase_CS"/>
</dbReference>
<dbReference type="GO" id="GO:0008484">
    <property type="term" value="F:sulfuric ester hydrolase activity"/>
    <property type="evidence" value="ECO:0007669"/>
    <property type="project" value="UniProtKB-ARBA"/>
</dbReference>
<feature type="region of interest" description="Disordered" evidence="7">
    <location>
        <begin position="39"/>
        <end position="58"/>
    </location>
</feature>
<feature type="compositionally biased region" description="Pro residues" evidence="7">
    <location>
        <begin position="200"/>
        <end position="213"/>
    </location>
</feature>
<keyword evidence="5" id="KW-0106">Calcium</keyword>
<name>A0ABD1INR7_9TELE</name>
<feature type="compositionally biased region" description="Basic and acidic residues" evidence="7">
    <location>
        <begin position="40"/>
        <end position="49"/>
    </location>
</feature>
<keyword evidence="10" id="KW-1185">Reference proteome</keyword>
<dbReference type="GO" id="GO:0046872">
    <property type="term" value="F:metal ion binding"/>
    <property type="evidence" value="ECO:0007669"/>
    <property type="project" value="UniProtKB-KW"/>
</dbReference>
<dbReference type="Pfam" id="PF00884">
    <property type="entry name" value="Sulfatase"/>
    <property type="match status" value="1"/>
</dbReference>
<comment type="cofactor">
    <cofactor evidence="1">
        <name>Ca(2+)</name>
        <dbReference type="ChEBI" id="CHEBI:29108"/>
    </cofactor>
</comment>
<dbReference type="AlphaFoldDB" id="A0ABD1INR7"/>
<feature type="region of interest" description="Disordered" evidence="7">
    <location>
        <begin position="182"/>
        <end position="213"/>
    </location>
</feature>
<dbReference type="InterPro" id="IPR000917">
    <property type="entry name" value="Sulfatase_N"/>
</dbReference>
<gene>
    <name evidence="9" type="ORF">ACEWY4_027772</name>
</gene>